<dbReference type="AlphaFoldDB" id="A0A9C5Z5Z2"/>
<evidence type="ECO:0000313" key="3">
    <source>
        <dbReference type="RefSeq" id="XP_037890129.1"/>
    </source>
</evidence>
<sequence>MLALHQFTSYSCFSEDTFLLDSGVYYWIHVTLLPIATLNNALNYQRRANAASISNKAFSRISIPAKYNHSKYRTRATRVSLLSVHTSSLKTSKPYTKIFSIDISCDNIFEADPETIFLTKSYV</sequence>
<evidence type="ECO:0000256" key="1">
    <source>
        <dbReference type="SAM" id="Phobius"/>
    </source>
</evidence>
<dbReference type="KEGG" id="gfs:119637839"/>
<dbReference type="GeneID" id="119637839"/>
<organism evidence="2 3">
    <name type="scientific">Glossina fuscipes</name>
    <dbReference type="NCBI Taxonomy" id="7396"/>
    <lineage>
        <taxon>Eukaryota</taxon>
        <taxon>Metazoa</taxon>
        <taxon>Ecdysozoa</taxon>
        <taxon>Arthropoda</taxon>
        <taxon>Hexapoda</taxon>
        <taxon>Insecta</taxon>
        <taxon>Pterygota</taxon>
        <taxon>Neoptera</taxon>
        <taxon>Endopterygota</taxon>
        <taxon>Diptera</taxon>
        <taxon>Brachycera</taxon>
        <taxon>Muscomorpha</taxon>
        <taxon>Hippoboscoidea</taxon>
        <taxon>Glossinidae</taxon>
        <taxon>Glossina</taxon>
    </lineage>
</organism>
<dbReference type="RefSeq" id="XP_037890129.1">
    <property type="nucleotide sequence ID" value="XM_038034201.1"/>
</dbReference>
<reference evidence="3" key="1">
    <citation type="submission" date="2025-08" db="UniProtKB">
        <authorList>
            <consortium name="RefSeq"/>
        </authorList>
    </citation>
    <scope>IDENTIFICATION</scope>
    <source>
        <tissue evidence="3">Whole body pupa</tissue>
    </source>
</reference>
<keyword evidence="2" id="KW-1185">Reference proteome</keyword>
<keyword evidence="1" id="KW-1133">Transmembrane helix</keyword>
<name>A0A9C5Z5Z2_9MUSC</name>
<protein>
    <submittedName>
        <fullName evidence="3">Uncharacterized protein LOC119637839</fullName>
    </submittedName>
</protein>
<gene>
    <name evidence="3" type="primary">LOC119637839</name>
</gene>
<accession>A0A9C5Z5Z2</accession>
<keyword evidence="1" id="KW-0812">Transmembrane</keyword>
<keyword evidence="1" id="KW-0472">Membrane</keyword>
<dbReference type="Proteomes" id="UP000092443">
    <property type="component" value="Unplaced"/>
</dbReference>
<feature type="transmembrane region" description="Helical" evidence="1">
    <location>
        <begin position="24"/>
        <end position="42"/>
    </location>
</feature>
<proteinExistence type="predicted"/>
<evidence type="ECO:0000313" key="2">
    <source>
        <dbReference type="Proteomes" id="UP000092443"/>
    </source>
</evidence>